<dbReference type="InterPro" id="IPR004244">
    <property type="entry name" value="Transposase_22"/>
</dbReference>
<feature type="compositionally biased region" description="Basic and acidic residues" evidence="1">
    <location>
        <begin position="37"/>
        <end position="67"/>
    </location>
</feature>
<dbReference type="AlphaFoldDB" id="A0AA40ICB2"/>
<dbReference type="Gene3D" id="3.30.70.1820">
    <property type="entry name" value="L1 transposable element, RRM domain"/>
    <property type="match status" value="1"/>
</dbReference>
<organism evidence="2 3">
    <name type="scientific">Cnephaeus nilssonii</name>
    <name type="common">Northern bat</name>
    <name type="synonym">Eptesicus nilssonii</name>
    <dbReference type="NCBI Taxonomy" id="3371016"/>
    <lineage>
        <taxon>Eukaryota</taxon>
        <taxon>Metazoa</taxon>
        <taxon>Chordata</taxon>
        <taxon>Craniata</taxon>
        <taxon>Vertebrata</taxon>
        <taxon>Euteleostomi</taxon>
        <taxon>Mammalia</taxon>
        <taxon>Eutheria</taxon>
        <taxon>Laurasiatheria</taxon>
        <taxon>Chiroptera</taxon>
        <taxon>Yangochiroptera</taxon>
        <taxon>Vespertilionidae</taxon>
        <taxon>Cnephaeus</taxon>
    </lineage>
</organism>
<dbReference type="Proteomes" id="UP001177744">
    <property type="component" value="Unassembled WGS sequence"/>
</dbReference>
<keyword evidence="3" id="KW-1185">Reference proteome</keyword>
<protein>
    <submittedName>
        <fullName evidence="2">Uncharacterized protein</fullName>
    </submittedName>
</protein>
<reference evidence="2" key="1">
    <citation type="submission" date="2023-06" db="EMBL/GenBank/DDBJ databases">
        <title>Reference genome for the Northern bat (Eptesicus nilssonii), a most northern bat species.</title>
        <authorList>
            <person name="Laine V.N."/>
            <person name="Pulliainen A.T."/>
            <person name="Lilley T.M."/>
        </authorList>
    </citation>
    <scope>NUCLEOTIDE SEQUENCE</scope>
    <source>
        <strain evidence="2">BLF_Eptnil</strain>
        <tissue evidence="2">Kidney</tissue>
    </source>
</reference>
<evidence type="ECO:0000313" key="3">
    <source>
        <dbReference type="Proteomes" id="UP001177744"/>
    </source>
</evidence>
<name>A0AA40ICB2_CNENI</name>
<dbReference type="EMBL" id="JAULJE010000001">
    <property type="protein sequence ID" value="KAK1346973.1"/>
    <property type="molecule type" value="Genomic_DNA"/>
</dbReference>
<dbReference type="PANTHER" id="PTHR11505">
    <property type="entry name" value="L1 TRANSPOSABLE ELEMENT-RELATED"/>
    <property type="match status" value="1"/>
</dbReference>
<proteinExistence type="predicted"/>
<comment type="caution">
    <text evidence="2">The sequence shown here is derived from an EMBL/GenBank/DDBJ whole genome shotgun (WGS) entry which is preliminary data.</text>
</comment>
<evidence type="ECO:0000256" key="1">
    <source>
        <dbReference type="SAM" id="MobiDB-lite"/>
    </source>
</evidence>
<evidence type="ECO:0000313" key="2">
    <source>
        <dbReference type="EMBL" id="KAK1346973.1"/>
    </source>
</evidence>
<accession>A0AA40ICB2</accession>
<sequence length="285" mass="32756">MEKADKFNETLEDMKKVQLEMKHTLTEIKNIIQRPSSRLEERKNQVKDLEYKEAKDTPPEKQEEKRFQKVEDSVRSLWDNFKRTNIQIFGVPEEEREQDAENLFEEIMTENFPTWGHVQNMVGIGCGGIVEQGQLEQQLPLAPADDISLTCTRYWRWPQSLHAFSGCEWSWRCQCVGVAAEAGVGLPADREPVATLSWTPATALAYHGSQLLLCSWWLLHLRGLLQIQDYKCTSYKKSCSSCCPMDFANERSCRHVPPAAMDGGAELLQLPDKRNKQRYSTQSNN</sequence>
<feature type="region of interest" description="Disordered" evidence="1">
    <location>
        <begin position="36"/>
        <end position="67"/>
    </location>
</feature>
<gene>
    <name evidence="2" type="ORF">QTO34_000833</name>
</gene>